<dbReference type="EMBL" id="JBBMQU010000072">
    <property type="protein sequence ID" value="MEM5553217.1"/>
    <property type="molecule type" value="Genomic_DNA"/>
</dbReference>
<dbReference type="Proteomes" id="UP001388366">
    <property type="component" value="Unassembled WGS sequence"/>
</dbReference>
<dbReference type="Gene3D" id="1.25.40.10">
    <property type="entry name" value="Tetratricopeptide repeat domain"/>
    <property type="match status" value="1"/>
</dbReference>
<evidence type="ECO:0000313" key="2">
    <source>
        <dbReference type="Proteomes" id="UP001388366"/>
    </source>
</evidence>
<sequence length="172" mass="19888">MRIKQTIIITILSFLLLSCESTSTIRKSSLSLEVKEMTGITEYKKGNYEQAFNLLKESAAWGYKGSQYVLAYMFLKGQYVEQSILLGMGWLGVAKEANVKEWNTEYEYFYSYATAEQKQNINEIVNEYIKRYGLKAQHVTCQKSLNTSTNKVDVKCHKYESLSTLYEVDMIE</sequence>
<dbReference type="InterPro" id="IPR011990">
    <property type="entry name" value="TPR-like_helical_dom_sf"/>
</dbReference>
<reference evidence="1 2" key="1">
    <citation type="submission" date="2024-03" db="EMBL/GenBank/DDBJ databases">
        <title>Community enrichment and isolation of bacterial strains for fucoidan degradation.</title>
        <authorList>
            <person name="Sichert A."/>
        </authorList>
    </citation>
    <scope>NUCLEOTIDE SEQUENCE [LARGE SCALE GENOMIC DNA]</scope>
    <source>
        <strain evidence="1 2">AS81</strain>
    </source>
</reference>
<evidence type="ECO:0000313" key="1">
    <source>
        <dbReference type="EMBL" id="MEM5553217.1"/>
    </source>
</evidence>
<dbReference type="PROSITE" id="PS51257">
    <property type="entry name" value="PROKAR_LIPOPROTEIN"/>
    <property type="match status" value="1"/>
</dbReference>
<name>A0ABU9U857_9GAMM</name>
<keyword evidence="2" id="KW-1185">Reference proteome</keyword>
<proteinExistence type="predicted"/>
<accession>A0ABU9U857</accession>
<protein>
    <submittedName>
        <fullName evidence="1">Sel1 repeat family protein</fullName>
    </submittedName>
</protein>
<comment type="caution">
    <text evidence="1">The sequence shown here is derived from an EMBL/GenBank/DDBJ whole genome shotgun (WGS) entry which is preliminary data.</text>
</comment>
<gene>
    <name evidence="1" type="ORF">WNY63_21120</name>
</gene>
<organism evidence="1 2">
    <name type="scientific">Pseudoalteromonas neustonica</name>
    <dbReference type="NCBI Taxonomy" id="1840331"/>
    <lineage>
        <taxon>Bacteria</taxon>
        <taxon>Pseudomonadati</taxon>
        <taxon>Pseudomonadota</taxon>
        <taxon>Gammaproteobacteria</taxon>
        <taxon>Alteromonadales</taxon>
        <taxon>Pseudoalteromonadaceae</taxon>
        <taxon>Pseudoalteromonas</taxon>
    </lineage>
</organism>
<dbReference type="SUPFAM" id="SSF81901">
    <property type="entry name" value="HCP-like"/>
    <property type="match status" value="1"/>
</dbReference>
<dbReference type="RefSeq" id="WP_342884710.1">
    <property type="nucleotide sequence ID" value="NZ_JBBMQU010000072.1"/>
</dbReference>